<dbReference type="GO" id="GO:0000785">
    <property type="term" value="C:chromatin"/>
    <property type="evidence" value="ECO:0007669"/>
    <property type="project" value="TreeGrafter"/>
</dbReference>
<reference evidence="7" key="1">
    <citation type="submission" date="2021-01" db="UniProtKB">
        <authorList>
            <consortium name="EnsemblMetazoa"/>
        </authorList>
    </citation>
    <scope>IDENTIFICATION</scope>
</reference>
<proteinExistence type="predicted"/>
<feature type="compositionally biased region" description="Basic and acidic residues" evidence="3">
    <location>
        <begin position="95"/>
        <end position="125"/>
    </location>
</feature>
<dbReference type="Gene3D" id="1.10.150.60">
    <property type="entry name" value="ARID DNA-binding domain"/>
    <property type="match status" value="1"/>
</dbReference>
<dbReference type="SMART" id="SM00501">
    <property type="entry name" value="BRIGHT"/>
    <property type="match status" value="1"/>
</dbReference>
<feature type="compositionally biased region" description="Basic residues" evidence="3">
    <location>
        <begin position="457"/>
        <end position="467"/>
    </location>
</feature>
<dbReference type="RefSeq" id="XP_022646998.1">
    <property type="nucleotide sequence ID" value="XM_022791263.1"/>
</dbReference>
<feature type="region of interest" description="Disordered" evidence="3">
    <location>
        <begin position="41"/>
        <end position="129"/>
    </location>
</feature>
<dbReference type="SUPFAM" id="SSF46774">
    <property type="entry name" value="ARID-like"/>
    <property type="match status" value="1"/>
</dbReference>
<dbReference type="SMART" id="SM00558">
    <property type="entry name" value="JmjC"/>
    <property type="match status" value="1"/>
</dbReference>
<feature type="compositionally biased region" description="Basic and acidic residues" evidence="3">
    <location>
        <begin position="1"/>
        <end position="10"/>
    </location>
</feature>
<feature type="region of interest" description="Disordered" evidence="3">
    <location>
        <begin position="1359"/>
        <end position="1401"/>
    </location>
</feature>
<dbReference type="PANTHER" id="PTHR10694:SF113">
    <property type="entry name" value="PROTEIN JUMONJI"/>
    <property type="match status" value="1"/>
</dbReference>
<evidence type="ECO:0000313" key="7">
    <source>
        <dbReference type="EnsemblMetazoa" id="XP_022646998"/>
    </source>
</evidence>
<feature type="compositionally biased region" description="Polar residues" evidence="3">
    <location>
        <begin position="439"/>
        <end position="448"/>
    </location>
</feature>
<feature type="compositionally biased region" description="Basic and acidic residues" evidence="3">
    <location>
        <begin position="46"/>
        <end position="75"/>
    </location>
</feature>
<protein>
    <recommendedName>
        <fullName evidence="9">Jumonji/arid domain-containing protein</fullName>
    </recommendedName>
</protein>
<dbReference type="InParanoid" id="A0A7M7JFB1"/>
<keyword evidence="2" id="KW-0539">Nucleus</keyword>
<feature type="compositionally biased region" description="Basic and acidic residues" evidence="3">
    <location>
        <begin position="316"/>
        <end position="339"/>
    </location>
</feature>
<dbReference type="OrthoDB" id="8951118at2759"/>
<dbReference type="InterPro" id="IPR036431">
    <property type="entry name" value="ARID_dom_sf"/>
</dbReference>
<feature type="domain" description="ARID" evidence="4">
    <location>
        <begin position="828"/>
        <end position="931"/>
    </location>
</feature>
<dbReference type="PANTHER" id="PTHR10694">
    <property type="entry name" value="LYSINE-SPECIFIC DEMETHYLASE"/>
    <property type="match status" value="1"/>
</dbReference>
<dbReference type="PROSITE" id="PS51184">
    <property type="entry name" value="JMJC"/>
    <property type="match status" value="1"/>
</dbReference>
<evidence type="ECO:0000256" key="1">
    <source>
        <dbReference type="ARBA" id="ARBA00004123"/>
    </source>
</evidence>
<feature type="compositionally biased region" description="Low complexity" evidence="3">
    <location>
        <begin position="715"/>
        <end position="732"/>
    </location>
</feature>
<dbReference type="GO" id="GO:0006338">
    <property type="term" value="P:chromatin remodeling"/>
    <property type="evidence" value="ECO:0007669"/>
    <property type="project" value="TreeGrafter"/>
</dbReference>
<dbReference type="InterPro" id="IPR003347">
    <property type="entry name" value="JmjC_dom"/>
</dbReference>
<feature type="compositionally biased region" description="Low complexity" evidence="3">
    <location>
        <begin position="365"/>
        <end position="385"/>
    </location>
</feature>
<sequence>MLSMGDDDKRPRRVRAQPSWVLANGHVLSESAALKRALKASLLDSQKVKSGADRRRISERRKAENATQREDDITKPTDTPRSAASSADLSTANDINHRKDVSASRRDRLSAVHEAKDSKDNDNIKTKTTLPRKVTLTDEHVELRIDPGGGCRSTNSKRPAAGTVSDECETASRRDKRMKFRRDFLEDTMRETTRSPRKKYCAQRKFAQNCNGGGYSSSPMSTPVKAFLSPGPSHPPPPPPPPLILPAAATQATSPLKPTCKTEDFLTFLCLRGTSLCPEDLKFLEHPSSFEASRGNDDKLMTMLGKTKRNLQGKLAELEESRSRRTRDSTDSLDSQKPRKDLVAKVAKLIAAKYKKSLNGAVGPRRLSTRQSSSDSRSSVTSTPSRAERLKIRQRKVALLEKENKRRTNRLVKPEITGDSIPENGDQVQEQPLNEVRNAPQTTGTVAQRRSALIRSQSRRTQQHSRRGNLIARSLVKRAKTGKAVSGSGVGMTRDNSREEGRRATRSLGPIAEVALPIWPQYKLKQYELSLSKKGKKTIGPSVAAQPTPTQPIKMAKRIDKRRSERLTNDGIAIASPRKTMRHRRAPMEEPKTISEAITSIDVNDRIDNLVPISSDLINTSTDETTLAINGLISSKFEGDFGVLSTRDILNTSTSTNHETPVKASLNFMSDCGSPCGSVISRASDTSFRKQSTPTEPTPVCKASKGRKTQAIRWSSLSEPSPSTSNTPSASTGGPVGKCEVGPTLVFEPTVEEFQDPLKYIRETIAQIDVTTHSMFKIVTPLKNSTETVGAKEAKIPARLSECRVSSEMRFLAYNQFLHKMWRRWGPSTLQYACLRKALKISEGRDNGSEEATEDKILYKSGNPLIGGVEIDVGHLYETVQNFGGIQAVMEKKKWVRVADAMRIPRMAHDRVARLDDAYMRYCLPLEVMSDLEKEDVLNKVKEERERRRAQDFWDENETRECVWPGRNMTLAVFERIARNTHTMWYPRSGSGICGGLGGASADIGAAPEDVEHDFWAIVESRKRHIVVNCGNIDTLAYGCGFPPPLTGFIDKVSEQAGRGKKASSTAPAAEKSNNGGDGRAVPWNTKLLARHSENVLRWLGGVSGVTIPTLHVSMLFTALPWYRDPHNVNWLDYLHSGAPKIWYSVPSSQADRFHRVVSRLAPHVHQSDVGIPSDACLIPPRMLLDRGVPLQKTEQKPGEMVVILQGCYSSNVSCGFSLSESVYFTWDDWIKQSWKRFQTLRENSEPPTFCLEQLIVNMAMEGAGAGSGSGGSGRENSLSEEVLSDVWTVLSRMVEELSTSWNVLEEAGVVNERREQSAFPVECADCRMLCGLAAAVCQKSLGEEVVCLVDAQVRLDAPLSPPATPSTGATTGKPVKSTRAQQSQTGIIRTPAQNGLQQQRQPSTKFKIVFCYSMEELKSLSAKLQQKIK</sequence>
<dbReference type="EnsemblMetazoa" id="XM_022791263">
    <property type="protein sequence ID" value="XP_022646998"/>
    <property type="gene ID" value="LOC111244308"/>
</dbReference>
<feature type="region of interest" description="Disordered" evidence="3">
    <location>
        <begin position="1"/>
        <end position="26"/>
    </location>
</feature>
<comment type="subcellular location">
    <subcellularLocation>
        <location evidence="1">Nucleus</location>
    </subcellularLocation>
</comment>
<name>A0A7M7JFB1_VARDE</name>
<evidence type="ECO:0000313" key="8">
    <source>
        <dbReference type="Proteomes" id="UP000594260"/>
    </source>
</evidence>
<dbReference type="SUPFAM" id="SSF51197">
    <property type="entry name" value="Clavaminate synthase-like"/>
    <property type="match status" value="1"/>
</dbReference>
<dbReference type="Proteomes" id="UP000594260">
    <property type="component" value="Unplaced"/>
</dbReference>
<evidence type="ECO:0000259" key="4">
    <source>
        <dbReference type="PROSITE" id="PS51011"/>
    </source>
</evidence>
<feature type="region of interest" description="Disordered" evidence="3">
    <location>
        <begin position="145"/>
        <end position="173"/>
    </location>
</feature>
<evidence type="ECO:0008006" key="9">
    <source>
        <dbReference type="Google" id="ProtNLM"/>
    </source>
</evidence>
<dbReference type="SMART" id="SM01014">
    <property type="entry name" value="ARID"/>
    <property type="match status" value="1"/>
</dbReference>
<accession>A0A7M7JFB1</accession>
<feature type="compositionally biased region" description="Polar residues" evidence="3">
    <location>
        <begin position="685"/>
        <end position="695"/>
    </location>
</feature>
<dbReference type="KEGG" id="vde:111244308"/>
<dbReference type="CTD" id="3720"/>
<feature type="region of interest" description="Disordered" evidence="3">
    <location>
        <begin position="685"/>
        <end position="736"/>
    </location>
</feature>
<keyword evidence="8" id="KW-1185">Reference proteome</keyword>
<dbReference type="GO" id="GO:0003677">
    <property type="term" value="F:DNA binding"/>
    <property type="evidence" value="ECO:0007669"/>
    <property type="project" value="InterPro"/>
</dbReference>
<evidence type="ECO:0000259" key="6">
    <source>
        <dbReference type="PROSITE" id="PS51184"/>
    </source>
</evidence>
<dbReference type="Pfam" id="PF02373">
    <property type="entry name" value="JmjC"/>
    <property type="match status" value="1"/>
</dbReference>
<feature type="region of interest" description="Disordered" evidence="3">
    <location>
        <begin position="314"/>
        <end position="339"/>
    </location>
</feature>
<feature type="compositionally biased region" description="Polar residues" evidence="3">
    <location>
        <begin position="1379"/>
        <end position="1401"/>
    </location>
</feature>
<dbReference type="Gene3D" id="2.60.120.650">
    <property type="entry name" value="Cupin"/>
    <property type="match status" value="1"/>
</dbReference>
<dbReference type="Pfam" id="PF01388">
    <property type="entry name" value="ARID"/>
    <property type="match status" value="1"/>
</dbReference>
<dbReference type="PROSITE" id="PS51183">
    <property type="entry name" value="JMJN"/>
    <property type="match status" value="1"/>
</dbReference>
<feature type="region of interest" description="Disordered" evidence="3">
    <location>
        <begin position="1057"/>
        <end position="1081"/>
    </location>
</feature>
<dbReference type="InterPro" id="IPR003349">
    <property type="entry name" value="JmjN"/>
</dbReference>
<dbReference type="GO" id="GO:0010468">
    <property type="term" value="P:regulation of gene expression"/>
    <property type="evidence" value="ECO:0007669"/>
    <property type="project" value="TreeGrafter"/>
</dbReference>
<dbReference type="GO" id="GO:0005634">
    <property type="term" value="C:nucleus"/>
    <property type="evidence" value="ECO:0007669"/>
    <property type="project" value="UniProtKB-SubCell"/>
</dbReference>
<feature type="compositionally biased region" description="Polar residues" evidence="3">
    <location>
        <begin position="76"/>
        <end position="94"/>
    </location>
</feature>
<dbReference type="GeneID" id="111244308"/>
<evidence type="ECO:0000256" key="2">
    <source>
        <dbReference type="ARBA" id="ARBA00023242"/>
    </source>
</evidence>
<evidence type="ECO:0000256" key="3">
    <source>
        <dbReference type="SAM" id="MobiDB-lite"/>
    </source>
</evidence>
<dbReference type="PROSITE" id="PS51011">
    <property type="entry name" value="ARID"/>
    <property type="match status" value="1"/>
</dbReference>
<feature type="domain" description="JmjC" evidence="6">
    <location>
        <begin position="1078"/>
        <end position="1242"/>
    </location>
</feature>
<dbReference type="InterPro" id="IPR001606">
    <property type="entry name" value="ARID_dom"/>
</dbReference>
<feature type="region of interest" description="Disordered" evidence="3">
    <location>
        <begin position="361"/>
        <end position="390"/>
    </location>
</feature>
<organism evidence="7 8">
    <name type="scientific">Varroa destructor</name>
    <name type="common">Honeybee mite</name>
    <dbReference type="NCBI Taxonomy" id="109461"/>
    <lineage>
        <taxon>Eukaryota</taxon>
        <taxon>Metazoa</taxon>
        <taxon>Ecdysozoa</taxon>
        <taxon>Arthropoda</taxon>
        <taxon>Chelicerata</taxon>
        <taxon>Arachnida</taxon>
        <taxon>Acari</taxon>
        <taxon>Parasitiformes</taxon>
        <taxon>Mesostigmata</taxon>
        <taxon>Gamasina</taxon>
        <taxon>Dermanyssoidea</taxon>
        <taxon>Varroidae</taxon>
        <taxon>Varroa</taxon>
    </lineage>
</organism>
<feature type="domain" description="JmjN" evidence="5">
    <location>
        <begin position="744"/>
        <end position="787"/>
    </location>
</feature>
<feature type="compositionally biased region" description="Polar residues" evidence="3">
    <location>
        <begin position="1063"/>
        <end position="1075"/>
    </location>
</feature>
<feature type="region of interest" description="Disordered" evidence="3">
    <location>
        <begin position="405"/>
        <end position="504"/>
    </location>
</feature>
<evidence type="ECO:0000259" key="5">
    <source>
        <dbReference type="PROSITE" id="PS51183"/>
    </source>
</evidence>